<organism evidence="3 5">
    <name type="scientific">Sulfodiicoccus acidiphilus</name>
    <dbReference type="NCBI Taxonomy" id="1670455"/>
    <lineage>
        <taxon>Archaea</taxon>
        <taxon>Thermoproteota</taxon>
        <taxon>Thermoprotei</taxon>
        <taxon>Sulfolobales</taxon>
        <taxon>Sulfolobaceae</taxon>
        <taxon>Sulfodiicoccus</taxon>
    </lineage>
</organism>
<dbReference type="InterPro" id="IPR001482">
    <property type="entry name" value="T2SS/T4SS_dom"/>
</dbReference>
<evidence type="ECO:0000313" key="3">
    <source>
        <dbReference type="EMBL" id="BBD73058.1"/>
    </source>
</evidence>
<gene>
    <name evidence="4" type="ORF">GCM10007116_20950</name>
    <name evidence="3" type="ORF">HS1genome_1447</name>
</gene>
<dbReference type="Proteomes" id="UP000276741">
    <property type="component" value="Chromosome"/>
</dbReference>
<proteinExistence type="inferred from homology"/>
<reference evidence="4" key="4">
    <citation type="submission" date="2020-09" db="EMBL/GenBank/DDBJ databases">
        <authorList>
            <person name="Sun Q."/>
            <person name="Ohkuma M."/>
        </authorList>
    </citation>
    <scope>NUCLEOTIDE SEQUENCE</scope>
    <source>
        <strain evidence="4">JCM 31740</strain>
    </source>
</reference>
<reference evidence="3" key="3">
    <citation type="journal article" date="2019" name="BMC Res. Notes">
        <title>Complete genome sequence of the Sulfodiicoccus acidiphilus strain HS-1T, the first crenarchaeon that lacks polB3, isolated from an acidic hot spring in Ohwaku-dani, Hakone, Japan.</title>
        <authorList>
            <person name="Sakai H.D."/>
            <person name="Kurosawa N."/>
        </authorList>
    </citation>
    <scope>NUCLEOTIDE SEQUENCE</scope>
    <source>
        <strain evidence="3">HS-1</strain>
    </source>
</reference>
<sequence length="565" mass="63885">MRLPVRAVKRRPPTSPLSRLPVTLLPVSYDQQEFGDIVSDYEVDITSTVPQRVREQFEARNVELAIPVPHVFIGYDNTVGNYRYVVVEPQPSQEVVNLYATLISEIERLLLSNQDPDLAFILLSLHERKRDVKVFEAEAPKYQLTTDAKVAMYYVVRNVFGYGVLTPALSDYRVEDISCNGLGLPVYVYHRDYEYIPTNLSFKDGELFGAKYSGQEFLDQTLLRLTSVAGKTVSVAEPIVDAMLPNGDRLAATFGREVSKTGSSFVFRKFSESPITVLDLIRSSVISPELAAYLWYAVDLRMSFMTIGVTGAGKTTMLNAFLNVVKDSNKIVTIEDIPEMRLVQTNWVQLYSRQAFGGTGKEISLMDLLKLSLRYRPDMIVVGEIRGQEAYVLFQALSTGHGGATTLHARDAESAVNRLLNEPMNIPQEWIPEMNIVINVRRLPLSQEGRMVLRRRVVSIDEVLSYREFSKVSVWEPSNDTHSFDLKAAKVLLSRAEALGREFDEVTREIERRAQYLKLLTTVREVVQSRNSSRELKKYVIEYSLNPEAALRKVTSMAALSSTPR</sequence>
<dbReference type="PANTHER" id="PTHR30486">
    <property type="entry name" value="TWITCHING MOTILITY PROTEIN PILT"/>
    <property type="match status" value="1"/>
</dbReference>
<name>A0A348B4F6_9CREN</name>
<dbReference type="KEGG" id="sacd:HS1genome_1447"/>
<dbReference type="EMBL" id="BMQS01000027">
    <property type="protein sequence ID" value="GGU03957.1"/>
    <property type="molecule type" value="Genomic_DNA"/>
</dbReference>
<dbReference type="Pfam" id="PF00437">
    <property type="entry name" value="T2SSE"/>
    <property type="match status" value="1"/>
</dbReference>
<protein>
    <submittedName>
        <fullName evidence="3">Type II secretion system protein E</fullName>
    </submittedName>
</protein>
<dbReference type="InterPro" id="IPR050921">
    <property type="entry name" value="T4SS_GSP_E_ATPase"/>
</dbReference>
<accession>A0A348B4F6</accession>
<dbReference type="SUPFAM" id="SSF52540">
    <property type="entry name" value="P-loop containing nucleoside triphosphate hydrolases"/>
    <property type="match status" value="1"/>
</dbReference>
<dbReference type="AlphaFoldDB" id="A0A348B4F6"/>
<reference evidence="4" key="1">
    <citation type="journal article" date="2014" name="Int. J. Syst. Evol. Microbiol.">
        <title>Complete genome sequence of Corynebacterium casei LMG S-19264T (=DSM 44701T), isolated from a smear-ripened cheese.</title>
        <authorList>
            <consortium name="US DOE Joint Genome Institute (JGI-PGF)"/>
            <person name="Walter F."/>
            <person name="Albersmeier A."/>
            <person name="Kalinowski J."/>
            <person name="Ruckert C."/>
        </authorList>
    </citation>
    <scope>NUCLEOTIDE SEQUENCE</scope>
    <source>
        <strain evidence="4">JCM 31740</strain>
    </source>
</reference>
<dbReference type="GO" id="GO:0016887">
    <property type="term" value="F:ATP hydrolysis activity"/>
    <property type="evidence" value="ECO:0007669"/>
    <property type="project" value="InterPro"/>
</dbReference>
<dbReference type="Gene3D" id="3.40.50.300">
    <property type="entry name" value="P-loop containing nucleotide triphosphate hydrolases"/>
    <property type="match status" value="1"/>
</dbReference>
<evidence type="ECO:0000313" key="4">
    <source>
        <dbReference type="EMBL" id="GGU03957.1"/>
    </source>
</evidence>
<dbReference type="EMBL" id="AP018553">
    <property type="protein sequence ID" value="BBD73058.1"/>
    <property type="molecule type" value="Genomic_DNA"/>
</dbReference>
<dbReference type="Gene3D" id="3.30.450.380">
    <property type="match status" value="1"/>
</dbReference>
<reference evidence="5" key="2">
    <citation type="submission" date="2018-04" db="EMBL/GenBank/DDBJ databases">
        <title>Complete genome sequence of Sulfodiicoccus acidiphilus strain HS-1.</title>
        <authorList>
            <person name="Sakai H.D."/>
            <person name="Kurosawa N."/>
        </authorList>
    </citation>
    <scope>NUCLEOTIDE SEQUENCE [LARGE SCALE GENOMIC DNA]</scope>
    <source>
        <strain evidence="5">HS-1</strain>
    </source>
</reference>
<evidence type="ECO:0000256" key="1">
    <source>
        <dbReference type="ARBA" id="ARBA00006611"/>
    </source>
</evidence>
<evidence type="ECO:0000313" key="5">
    <source>
        <dbReference type="Proteomes" id="UP000276741"/>
    </source>
</evidence>
<dbReference type="InterPro" id="IPR027417">
    <property type="entry name" value="P-loop_NTPase"/>
</dbReference>
<comment type="similarity">
    <text evidence="1">Belongs to the GSP E family.</text>
</comment>
<keyword evidence="5" id="KW-1185">Reference proteome</keyword>
<evidence type="ECO:0000259" key="2">
    <source>
        <dbReference type="Pfam" id="PF00437"/>
    </source>
</evidence>
<dbReference type="CDD" id="cd01130">
    <property type="entry name" value="VirB11-like_ATPase"/>
    <property type="match status" value="1"/>
</dbReference>
<dbReference type="Proteomes" id="UP000616143">
    <property type="component" value="Unassembled WGS sequence"/>
</dbReference>
<dbReference type="PANTHER" id="PTHR30486:SF6">
    <property type="entry name" value="TYPE IV PILUS RETRACTATION ATPASE PILT"/>
    <property type="match status" value="1"/>
</dbReference>
<feature type="domain" description="Bacterial type II secretion system protein E" evidence="2">
    <location>
        <begin position="217"/>
        <end position="421"/>
    </location>
</feature>